<protein>
    <submittedName>
        <fullName evidence="1">Uncharacterized protein</fullName>
    </submittedName>
</protein>
<comment type="caution">
    <text evidence="1">The sequence shown here is derived from an EMBL/GenBank/DDBJ whole genome shotgun (WGS) entry which is preliminary data.</text>
</comment>
<name>A0ACC3NQC2_9PEZI</name>
<evidence type="ECO:0000313" key="2">
    <source>
        <dbReference type="Proteomes" id="UP001281147"/>
    </source>
</evidence>
<keyword evidence="2" id="KW-1185">Reference proteome</keyword>
<evidence type="ECO:0000313" key="1">
    <source>
        <dbReference type="EMBL" id="KAK3721016.1"/>
    </source>
</evidence>
<dbReference type="EMBL" id="JAUTXU010000019">
    <property type="protein sequence ID" value="KAK3721016.1"/>
    <property type="molecule type" value="Genomic_DNA"/>
</dbReference>
<proteinExistence type="predicted"/>
<accession>A0ACC3NQC2</accession>
<reference evidence="1" key="1">
    <citation type="submission" date="2023-07" db="EMBL/GenBank/DDBJ databases">
        <title>Black Yeasts Isolated from many extreme environments.</title>
        <authorList>
            <person name="Coleine C."/>
            <person name="Stajich J.E."/>
            <person name="Selbmann L."/>
        </authorList>
    </citation>
    <scope>NUCLEOTIDE SEQUENCE</scope>
    <source>
        <strain evidence="1">CCFEE 5714</strain>
    </source>
</reference>
<sequence>MADGHTAPTRILVEVHTSSPILDKSSDQRFTITLSARVDHHRPITINAFMTVLYSQALALDSQGLTFKDTATGTYAERRQLYVQYQLPDRLTATSDHIVQLPPRDAVDAYTVPHTFQRLPKYIPDMSSEDLSDFQKELAAGVSQALDQTIGLSPGHTYEIGLGTHMSSVSEWRAGSKAEVFSRDSLASNALAGTPLRMELINLATVHVVDEGCSQ</sequence>
<gene>
    <name evidence="1" type="ORF">LTR37_003306</name>
</gene>
<organism evidence="1 2">
    <name type="scientific">Vermiconidia calcicola</name>
    <dbReference type="NCBI Taxonomy" id="1690605"/>
    <lineage>
        <taxon>Eukaryota</taxon>
        <taxon>Fungi</taxon>
        <taxon>Dikarya</taxon>
        <taxon>Ascomycota</taxon>
        <taxon>Pezizomycotina</taxon>
        <taxon>Dothideomycetes</taxon>
        <taxon>Dothideomycetidae</taxon>
        <taxon>Mycosphaerellales</taxon>
        <taxon>Extremaceae</taxon>
        <taxon>Vermiconidia</taxon>
    </lineage>
</organism>
<dbReference type="Proteomes" id="UP001281147">
    <property type="component" value="Unassembled WGS sequence"/>
</dbReference>